<organism evidence="2 3">
    <name type="scientific">Pocillopora meandrina</name>
    <dbReference type="NCBI Taxonomy" id="46732"/>
    <lineage>
        <taxon>Eukaryota</taxon>
        <taxon>Metazoa</taxon>
        <taxon>Cnidaria</taxon>
        <taxon>Anthozoa</taxon>
        <taxon>Hexacorallia</taxon>
        <taxon>Scleractinia</taxon>
        <taxon>Astrocoeniina</taxon>
        <taxon>Pocilloporidae</taxon>
        <taxon>Pocillopora</taxon>
    </lineage>
</organism>
<protein>
    <recommendedName>
        <fullName evidence="1">DZIP3-like HEPN domain-containing protein</fullName>
    </recommendedName>
</protein>
<name>A0AAU9WWC9_9CNID</name>
<evidence type="ECO:0000313" key="2">
    <source>
        <dbReference type="EMBL" id="CAH3128496.1"/>
    </source>
</evidence>
<gene>
    <name evidence="2" type="ORF">PMEA_00013496</name>
</gene>
<dbReference type="Pfam" id="PF18738">
    <property type="entry name" value="HEPN_DZIP3"/>
    <property type="match status" value="1"/>
</dbReference>
<reference evidence="2 3" key="1">
    <citation type="submission" date="2022-05" db="EMBL/GenBank/DDBJ databases">
        <authorList>
            <consortium name="Genoscope - CEA"/>
            <person name="William W."/>
        </authorList>
    </citation>
    <scope>NUCLEOTIDE SEQUENCE [LARGE SCALE GENOMIC DNA]</scope>
</reference>
<dbReference type="PANTHER" id="PTHR46844:SF1">
    <property type="entry name" value="SLR5058 PROTEIN"/>
    <property type="match status" value="1"/>
</dbReference>
<evidence type="ECO:0000313" key="3">
    <source>
        <dbReference type="Proteomes" id="UP001159428"/>
    </source>
</evidence>
<evidence type="ECO:0000259" key="1">
    <source>
        <dbReference type="Pfam" id="PF18738"/>
    </source>
</evidence>
<accession>A0AAU9WWC9</accession>
<feature type="non-terminal residue" evidence="2">
    <location>
        <position position="371"/>
    </location>
</feature>
<dbReference type="PANTHER" id="PTHR46844">
    <property type="entry name" value="SLR5058 PROTEIN"/>
    <property type="match status" value="1"/>
</dbReference>
<dbReference type="Proteomes" id="UP001159428">
    <property type="component" value="Unassembled WGS sequence"/>
</dbReference>
<dbReference type="EMBL" id="CALNXJ010000023">
    <property type="protein sequence ID" value="CAH3128496.1"/>
    <property type="molecule type" value="Genomic_DNA"/>
</dbReference>
<dbReference type="AlphaFoldDB" id="A0AAU9WWC9"/>
<keyword evidence="3" id="KW-1185">Reference proteome</keyword>
<sequence length="371" mass="42511">MASATPTTSSSKETTNYARLCRLLVDIGTQALRDTLDAIHAPGNLHSVLAANKRTLQSLRAKKIINPIQWGKLFPAILTAVSSRDFDTTLLMVLLRNLCGLTAPPTGWDKLPAVTDLSREADIARVKYFRNTVYGHAEKASVDDISFNNFWRDIRDTLVRLGGVTYQDAIDKLRNETMDPDIEDHYVKLLSEWKKDESNVKEELGEMRKIQEELLHAQKEILHTLTSSREVVDQVTAQHDVPFKVVPMNLSAEKLEKFKRHFREDILMFMDNNELSPTGGIGEFLKYIENIYKLRTEALGYGCIEIRVQCHNLESLERLWKDCNHGDLNRMAERYLVTTELKKELDLKALRLSIKINEEDYLACKESFLEV</sequence>
<dbReference type="InterPro" id="IPR041249">
    <property type="entry name" value="HEPN_DZIP3"/>
</dbReference>
<feature type="domain" description="DZIP3-like HEPN" evidence="1">
    <location>
        <begin position="42"/>
        <end position="186"/>
    </location>
</feature>
<proteinExistence type="predicted"/>
<comment type="caution">
    <text evidence="2">The sequence shown here is derived from an EMBL/GenBank/DDBJ whole genome shotgun (WGS) entry which is preliminary data.</text>
</comment>